<sequence>MKRHTKSNKQKNKIKLLNEIDQNEKTNTNQPIQPKLDNFDLNLDIEDWLTIKSNYDHLDSPLENEHENYLDTTNDRIDKFLEGRNSLDAIPNPEMESILWKDSFWLENPSIESIPQINNKFEIEPHTNTNPLANNQDSNFNFSNIENNDYDINFNNITVHDFDDFEKLDSFGGFCNYDNLNTIKFGDNLKFTQNETVVHIAPSIAEIFIPSVYCSVFSVPEKDCVVIKENSKVAVSDIKNIIAKPYYTPYFNDVQKKYYTKQKEQNIQLMCSLIVICSNVKSFSNIRQHLLNTLIENIHTGEYINNTFNLNCTSAFHTFNIYLAISFVQSFDESLLLSIKEVNYVQVNRRYLKSNLIFIVHYSEMRCHYYLPFPYQILKCLTNNLIFLYSDLVPIGTAKIKNINIKRAMYDIYSEEKELFKLLYNVYRRFKCPLCYDRIVRLLFVTKQAHVIKCAFNCLLTVSKKTAMYNKLEKLNDFVLHTPNFVKNFYFLIGNCYFKKIYYPIDSNELEVNLTDKLLVDTTKKKPEKNVIRIIKRNGKGLEKLGPRKGKYQFRKYETLPKPKNVRYSERIYAKNEISSIKNNLPSNVKYTEVSVSNEKLKKFLQKIDKFTVKSSKFGSGFRRFTKTAPVRNYSNFPKNEIDTPELGQKLGHYIFRKIQRDDKKKLKIDVNVFLNKAHEKWCINKRKIDFNQPYEHILTHVSDYYLLSVNCCGDVKNVKIVLSLLKNFPHVFYDQETKCSIFQFFDKLIHTLDMKYFFIIKKNFNLNKSIILKALNVDSEANNANFNVVDENLMKVYLVRGFLCRLEACVGNTQYFFLLNVFVELYIKCKNNDYGGIYYLLIYIENTLKNRCLYNDFLYVISLFSLTQHRIKQFSYAERIKLLYTDMKNQFCNVYYDEQANQFDTISVNLQTCPNFDVVKVNEIKSGVEDCTLNIATIKQSISYMVLEYTALPKYTRNSIVTRSAIFSSKDDKENENRIKPPKTTSVSYTSVNMNVCPEMLSSVKYNKPTTTALENQHVFSSFRNLLHKVKRDGNNVLYLHHNETNEYLDGDGEKVFQGEKMDGQQTKSKKIETQSDDTIIMNNFIKSDENEFNVIGSNSTYVEVSDNSDNVLINHISKSPRNLESHLYNENNDILNFYNGYKEEPNLPSTLDNYQSIDNKFVFENFDTVNIEDDGHAFQVEKDLFVEDEIQSHDSLNESIKIKKELDVNKSENFQPDSDSVSIYDENFFDGNCQQFFAEAADRDQGFQNKREDGTLSSISTEHAYRNDSLASNENYDEIEQCIRNKIEKNKQYLAKFNQKTGHLSDSESSVKLKSSILSAEDLSKRLFEITNKESKEDVDPVVEPKKVINEIPDTPRYNTEPEETEIVDYFPPEYLNDVEKTFFSADVNADVYHELDDEGSNDEVEDLRQIEKDKARHNNVIMLNSMEPVDGTIFDVPHSVDSVNEIIDIVVQYLYTQLPVKFTEDDIFYDENTQHLEAIHRQINDLWMLSDWKDSSQESDEVIKSYNNLVIGLACCQFSNEYNRFNHKSQLNQFMINRIRGNVLNSLRLTDTEKKLGYSFINKMKNRRKFFRFNISRVDCLVTDHFINETERWTQFNKEKNMVISTVNDSIVSYLVADLVNELRLIYRR</sequence>
<organism evidence="1 2">
    <name type="scientific">Intoshia linei</name>
    <dbReference type="NCBI Taxonomy" id="1819745"/>
    <lineage>
        <taxon>Eukaryota</taxon>
        <taxon>Metazoa</taxon>
        <taxon>Spiralia</taxon>
        <taxon>Lophotrochozoa</taxon>
        <taxon>Mesozoa</taxon>
        <taxon>Orthonectida</taxon>
        <taxon>Rhopaluridae</taxon>
        <taxon>Intoshia</taxon>
    </lineage>
</organism>
<evidence type="ECO:0000313" key="2">
    <source>
        <dbReference type="Proteomes" id="UP000078046"/>
    </source>
</evidence>
<accession>A0A177B1Y1</accession>
<protein>
    <submittedName>
        <fullName evidence="1">Uncharacterized protein</fullName>
    </submittedName>
</protein>
<proteinExistence type="predicted"/>
<keyword evidence="2" id="KW-1185">Reference proteome</keyword>
<name>A0A177B1Y1_9BILA</name>
<comment type="caution">
    <text evidence="1">The sequence shown here is derived from an EMBL/GenBank/DDBJ whole genome shotgun (WGS) entry which is preliminary data.</text>
</comment>
<reference evidence="1 2" key="1">
    <citation type="submission" date="2016-04" db="EMBL/GenBank/DDBJ databases">
        <title>The genome of Intoshia linei affirms orthonectids as highly simplified spiralians.</title>
        <authorList>
            <person name="Mikhailov K.V."/>
            <person name="Slusarev G.S."/>
            <person name="Nikitin M.A."/>
            <person name="Logacheva M.D."/>
            <person name="Penin A."/>
            <person name="Aleoshin V."/>
            <person name="Panchin Y.V."/>
        </authorList>
    </citation>
    <scope>NUCLEOTIDE SEQUENCE [LARGE SCALE GENOMIC DNA]</scope>
    <source>
        <strain evidence="1">Intl2013</strain>
        <tissue evidence="1">Whole animal</tissue>
    </source>
</reference>
<dbReference type="EMBL" id="LWCA01000486">
    <property type="protein sequence ID" value="OAF68236.1"/>
    <property type="molecule type" value="Genomic_DNA"/>
</dbReference>
<gene>
    <name evidence="1" type="ORF">A3Q56_03986</name>
</gene>
<dbReference type="Proteomes" id="UP000078046">
    <property type="component" value="Unassembled WGS sequence"/>
</dbReference>
<evidence type="ECO:0000313" key="1">
    <source>
        <dbReference type="EMBL" id="OAF68236.1"/>
    </source>
</evidence>